<keyword evidence="2" id="KW-1185">Reference proteome</keyword>
<dbReference type="EMBL" id="CAAALY010023072">
    <property type="protein sequence ID" value="VEL15002.1"/>
    <property type="molecule type" value="Genomic_DNA"/>
</dbReference>
<proteinExistence type="predicted"/>
<evidence type="ECO:0000313" key="2">
    <source>
        <dbReference type="Proteomes" id="UP000784294"/>
    </source>
</evidence>
<dbReference type="AlphaFoldDB" id="A0A448WLS1"/>
<protein>
    <submittedName>
        <fullName evidence="1">Uncharacterized protein</fullName>
    </submittedName>
</protein>
<sequence>MPRFGVCGTAFRHEPASFVDASVAMVGRNDGPLERLLNLPNVVLSGCHVVALTSNSSESVGGEEIRSSLPPEDDGQFLLTSCRLALLQRSCRRCFRRNLRRFR</sequence>
<organism evidence="1 2">
    <name type="scientific">Protopolystoma xenopodis</name>
    <dbReference type="NCBI Taxonomy" id="117903"/>
    <lineage>
        <taxon>Eukaryota</taxon>
        <taxon>Metazoa</taxon>
        <taxon>Spiralia</taxon>
        <taxon>Lophotrochozoa</taxon>
        <taxon>Platyhelminthes</taxon>
        <taxon>Monogenea</taxon>
        <taxon>Polyopisthocotylea</taxon>
        <taxon>Polystomatidea</taxon>
        <taxon>Polystomatidae</taxon>
        <taxon>Protopolystoma</taxon>
    </lineage>
</organism>
<evidence type="ECO:0000313" key="1">
    <source>
        <dbReference type="EMBL" id="VEL15002.1"/>
    </source>
</evidence>
<comment type="caution">
    <text evidence="1">The sequence shown here is derived from an EMBL/GenBank/DDBJ whole genome shotgun (WGS) entry which is preliminary data.</text>
</comment>
<reference evidence="1" key="1">
    <citation type="submission" date="2018-11" db="EMBL/GenBank/DDBJ databases">
        <authorList>
            <consortium name="Pathogen Informatics"/>
        </authorList>
    </citation>
    <scope>NUCLEOTIDE SEQUENCE</scope>
</reference>
<gene>
    <name evidence="1" type="ORF">PXEA_LOCUS8442</name>
</gene>
<name>A0A448WLS1_9PLAT</name>
<accession>A0A448WLS1</accession>
<dbReference type="Proteomes" id="UP000784294">
    <property type="component" value="Unassembled WGS sequence"/>
</dbReference>